<dbReference type="Proteomes" id="UP001597391">
    <property type="component" value="Unassembled WGS sequence"/>
</dbReference>
<proteinExistence type="predicted"/>
<dbReference type="EMBL" id="JBHUOP010000002">
    <property type="protein sequence ID" value="MFD2839835.1"/>
    <property type="molecule type" value="Genomic_DNA"/>
</dbReference>
<feature type="transmembrane region" description="Helical" evidence="1">
    <location>
        <begin position="176"/>
        <end position="197"/>
    </location>
</feature>
<reference evidence="3" key="1">
    <citation type="journal article" date="2019" name="Int. J. Syst. Evol. Microbiol.">
        <title>The Global Catalogue of Microorganisms (GCM) 10K type strain sequencing project: providing services to taxonomists for standard genome sequencing and annotation.</title>
        <authorList>
            <consortium name="The Broad Institute Genomics Platform"/>
            <consortium name="The Broad Institute Genome Sequencing Center for Infectious Disease"/>
            <person name="Wu L."/>
            <person name="Ma J."/>
        </authorList>
    </citation>
    <scope>NUCLEOTIDE SEQUENCE [LARGE SCALE GENOMIC DNA]</scope>
    <source>
        <strain evidence="3">KCTC 33576</strain>
    </source>
</reference>
<dbReference type="InterPro" id="IPR043148">
    <property type="entry name" value="TagF_C"/>
</dbReference>
<organism evidence="2 3">
    <name type="scientific">Populibacterium corticicola</name>
    <dbReference type="NCBI Taxonomy" id="1812826"/>
    <lineage>
        <taxon>Bacteria</taxon>
        <taxon>Bacillati</taxon>
        <taxon>Actinomycetota</taxon>
        <taxon>Actinomycetes</taxon>
        <taxon>Micrococcales</taxon>
        <taxon>Jonesiaceae</taxon>
        <taxon>Populibacterium</taxon>
    </lineage>
</organism>
<name>A0ABW5XCZ1_9MICO</name>
<gene>
    <name evidence="2" type="ORF">ACFSYH_04535</name>
</gene>
<feature type="transmembrane region" description="Helical" evidence="1">
    <location>
        <begin position="98"/>
        <end position="119"/>
    </location>
</feature>
<keyword evidence="1" id="KW-0812">Transmembrane</keyword>
<keyword evidence="1" id="KW-0472">Membrane</keyword>
<accession>A0ABW5XCZ1</accession>
<keyword evidence="1" id="KW-1133">Transmembrane helix</keyword>
<sequence length="628" mass="69052">MLRRARSFLSRFNPLEFLFSAILFGSLALATAALLIPSPVLAFTAAVAWFVSEYMLRKVGSFSVSLFRKAAFGFGARLLAVLLLVLGTVDSRVTGGEWTFYVVIALAIFALHSFTTLALTSVNAVIRDRVLTQNIGLAPREALPSYTVLVRKSEVLRSGPVVVVFSLSALLLPGDWGMSVASMAFMYQLLLLFLAVWSTNAAVMGKRAPLDVDALNRAVEQYAPTVVFYFSGDAASTYQVNVWLTSLERLQESGVRTLIVLRERVVFDRMSTTSLPVICVPSAEDLLALQFSTVRVSLYAANVGKNIHFLRLPHIKSVFVGHGDSDKNASFNPYSKVYSQIWVAGHAGAERYERADIGIDPGSIREVGRPQVQDLLEHAARPSREVTTILYAPTWEGWNELQNYCSVETIGLDLVRAVLSSERPMRLIYRPHPYIGRRSDTAKAAHKEILRLIDESNRLGAQGTSIPDWVRGEPAHSALEDLRTIMQADVDYLEALPTQAHVVSQGNNSLSLWGAMKACDAMVSDISSVITDFLATDKLLGVANPRAQDVADFRREFPSSQGGIVLGSNPADIADFLNVATGELEDPTRQDRRQSQLHLLGSLEYSSFTDAVQRLTDTANLRASRQGH</sequence>
<evidence type="ECO:0008006" key="4">
    <source>
        <dbReference type="Google" id="ProtNLM"/>
    </source>
</evidence>
<dbReference type="RefSeq" id="WP_377465403.1">
    <property type="nucleotide sequence ID" value="NZ_JBHUOP010000002.1"/>
</dbReference>
<feature type="transmembrane region" description="Helical" evidence="1">
    <location>
        <begin position="66"/>
        <end position="86"/>
    </location>
</feature>
<evidence type="ECO:0000313" key="3">
    <source>
        <dbReference type="Proteomes" id="UP001597391"/>
    </source>
</evidence>
<evidence type="ECO:0000313" key="2">
    <source>
        <dbReference type="EMBL" id="MFD2839835.1"/>
    </source>
</evidence>
<comment type="caution">
    <text evidence="2">The sequence shown here is derived from an EMBL/GenBank/DDBJ whole genome shotgun (WGS) entry which is preliminary data.</text>
</comment>
<dbReference type="Gene3D" id="3.40.50.12580">
    <property type="match status" value="1"/>
</dbReference>
<evidence type="ECO:0000256" key="1">
    <source>
        <dbReference type="SAM" id="Phobius"/>
    </source>
</evidence>
<keyword evidence="3" id="KW-1185">Reference proteome</keyword>
<protein>
    <recommendedName>
        <fullName evidence="4">CDP-Glycerol:Poly(Glycerophosphate) glycerophosphotransferase</fullName>
    </recommendedName>
</protein>